<dbReference type="STRING" id="1458307.OSB_11800"/>
<keyword evidence="3" id="KW-1185">Reference proteome</keyword>
<feature type="compositionally biased region" description="Polar residues" evidence="1">
    <location>
        <begin position="100"/>
        <end position="112"/>
    </location>
</feature>
<dbReference type="OrthoDB" id="7652429at2"/>
<dbReference type="EMBL" id="CP012160">
    <property type="protein sequence ID" value="AKS45736.1"/>
    <property type="molecule type" value="Genomic_DNA"/>
</dbReference>
<organism evidence="2 3">
    <name type="scientific">Octadecabacter temperatus</name>
    <dbReference type="NCBI Taxonomy" id="1458307"/>
    <lineage>
        <taxon>Bacteria</taxon>
        <taxon>Pseudomonadati</taxon>
        <taxon>Pseudomonadota</taxon>
        <taxon>Alphaproteobacteria</taxon>
        <taxon>Rhodobacterales</taxon>
        <taxon>Roseobacteraceae</taxon>
        <taxon>Octadecabacter</taxon>
    </lineage>
</organism>
<dbReference type="Proteomes" id="UP000067444">
    <property type="component" value="Chromosome"/>
</dbReference>
<feature type="compositionally biased region" description="Polar residues" evidence="1">
    <location>
        <begin position="1"/>
        <end position="13"/>
    </location>
</feature>
<dbReference type="KEGG" id="otm:OSB_11800"/>
<gene>
    <name evidence="2" type="ORF">OSB_11800</name>
</gene>
<reference evidence="2 3" key="1">
    <citation type="journal article" date="2015" name="Genome Announc.">
        <title>Closed Genome Sequence of Octadecabacter temperatus SB1, the First Mesophilic Species of the Genus Octadecabacter.</title>
        <authorList>
            <person name="Voget S."/>
            <person name="Billerbeck S."/>
            <person name="Simon M."/>
            <person name="Daniel R."/>
        </authorList>
    </citation>
    <scope>NUCLEOTIDE SEQUENCE [LARGE SCALE GENOMIC DNA]</scope>
    <source>
        <strain evidence="2 3">SB1</strain>
    </source>
</reference>
<name>A0A0K0Y4E8_9RHOB</name>
<feature type="region of interest" description="Disordered" evidence="1">
    <location>
        <begin position="1"/>
        <end position="112"/>
    </location>
</feature>
<sequence length="112" mass="11541">MEFQNTTAASQVSAPSVQQTAPPQAQADGQAPADAKATSTDPTPEVPLPIPASPSQTGLVSKASLPDDEAEPKFDTTGASAAQRTLKPYGIIMLPEKLETPQQGPLPDTSSE</sequence>
<dbReference type="AlphaFoldDB" id="A0A0K0Y4E8"/>
<protein>
    <submittedName>
        <fullName evidence="2">Uncharacterized protein</fullName>
    </submittedName>
</protein>
<accession>A0A0K0Y4E8</accession>
<feature type="compositionally biased region" description="Low complexity" evidence="1">
    <location>
        <begin position="14"/>
        <end position="37"/>
    </location>
</feature>
<evidence type="ECO:0000256" key="1">
    <source>
        <dbReference type="SAM" id="MobiDB-lite"/>
    </source>
</evidence>
<evidence type="ECO:0000313" key="2">
    <source>
        <dbReference type="EMBL" id="AKS45736.1"/>
    </source>
</evidence>
<dbReference type="RefSeq" id="WP_049834101.1">
    <property type="nucleotide sequence ID" value="NZ_CP012160.1"/>
</dbReference>
<proteinExistence type="predicted"/>
<evidence type="ECO:0000313" key="3">
    <source>
        <dbReference type="Proteomes" id="UP000067444"/>
    </source>
</evidence>